<keyword evidence="2" id="KW-1185">Reference proteome</keyword>
<evidence type="ECO:0000313" key="2">
    <source>
        <dbReference type="Proteomes" id="UP001286313"/>
    </source>
</evidence>
<reference evidence="1" key="1">
    <citation type="submission" date="2023-10" db="EMBL/GenBank/DDBJ databases">
        <title>Genome assemblies of two species of porcelain crab, Petrolisthes cinctipes and Petrolisthes manimaculis (Anomura: Porcellanidae).</title>
        <authorList>
            <person name="Angst P."/>
        </authorList>
    </citation>
    <scope>NUCLEOTIDE SEQUENCE</scope>
    <source>
        <strain evidence="1">PB745_01</strain>
        <tissue evidence="1">Gill</tissue>
    </source>
</reference>
<comment type="caution">
    <text evidence="1">The sequence shown here is derived from an EMBL/GenBank/DDBJ whole genome shotgun (WGS) entry which is preliminary data.</text>
</comment>
<name>A0AAE1L0V2_PETCI</name>
<organism evidence="1 2">
    <name type="scientific">Petrolisthes cinctipes</name>
    <name type="common">Flat porcelain crab</name>
    <dbReference type="NCBI Taxonomy" id="88211"/>
    <lineage>
        <taxon>Eukaryota</taxon>
        <taxon>Metazoa</taxon>
        <taxon>Ecdysozoa</taxon>
        <taxon>Arthropoda</taxon>
        <taxon>Crustacea</taxon>
        <taxon>Multicrustacea</taxon>
        <taxon>Malacostraca</taxon>
        <taxon>Eumalacostraca</taxon>
        <taxon>Eucarida</taxon>
        <taxon>Decapoda</taxon>
        <taxon>Pleocyemata</taxon>
        <taxon>Anomura</taxon>
        <taxon>Galatheoidea</taxon>
        <taxon>Porcellanidae</taxon>
        <taxon>Petrolisthes</taxon>
    </lineage>
</organism>
<dbReference type="EMBL" id="JAWQEG010000380">
    <property type="protein sequence ID" value="KAK3890947.1"/>
    <property type="molecule type" value="Genomic_DNA"/>
</dbReference>
<dbReference type="AlphaFoldDB" id="A0AAE1L0V2"/>
<gene>
    <name evidence="1" type="ORF">Pcinc_005114</name>
</gene>
<evidence type="ECO:0000313" key="1">
    <source>
        <dbReference type="EMBL" id="KAK3890947.1"/>
    </source>
</evidence>
<sequence length="233" mass="27212">MENECYFHWKYNCNDKTKRLINVKAKHIENIIKITKLYKDDLPNRLQSEYDENIKLVLKAHKGCAEKYLHPKELKKALKRQHSEEKAITVSEPPRKRRSEVTRFNYLHDCKFCGVECKVKKDPKNPSRWRSAYVCRQMKKKGHKPLLKEEILEKYKERNDTWACAVMVRVGEAVIDSHAADARYHVDCRTKFMSSRSTTAARKTTQSAQGDAAMSDEGLECNINILKADKTHI</sequence>
<dbReference type="Proteomes" id="UP001286313">
    <property type="component" value="Unassembled WGS sequence"/>
</dbReference>
<accession>A0AAE1L0V2</accession>
<protein>
    <submittedName>
        <fullName evidence="1">Uncharacterized protein</fullName>
    </submittedName>
</protein>
<proteinExistence type="predicted"/>